<dbReference type="Proteomes" id="UP000824782">
    <property type="component" value="Unassembled WGS sequence"/>
</dbReference>
<gene>
    <name evidence="2" type="ORF">GDO81_023819</name>
</gene>
<accession>A0AAV6YP07</accession>
<name>A0AAV6YP07_ENGPU</name>
<feature type="non-terminal residue" evidence="2">
    <location>
        <position position="1"/>
    </location>
</feature>
<evidence type="ECO:0000256" key="1">
    <source>
        <dbReference type="SAM" id="SignalP"/>
    </source>
</evidence>
<organism evidence="2 3">
    <name type="scientific">Engystomops pustulosus</name>
    <name type="common">Tungara frog</name>
    <name type="synonym">Physalaemus pustulosus</name>
    <dbReference type="NCBI Taxonomy" id="76066"/>
    <lineage>
        <taxon>Eukaryota</taxon>
        <taxon>Metazoa</taxon>
        <taxon>Chordata</taxon>
        <taxon>Craniata</taxon>
        <taxon>Vertebrata</taxon>
        <taxon>Euteleostomi</taxon>
        <taxon>Amphibia</taxon>
        <taxon>Batrachia</taxon>
        <taxon>Anura</taxon>
        <taxon>Neobatrachia</taxon>
        <taxon>Hyloidea</taxon>
        <taxon>Leptodactylidae</taxon>
        <taxon>Leiuperinae</taxon>
        <taxon>Engystomops</taxon>
    </lineage>
</organism>
<feature type="signal peptide" evidence="1">
    <location>
        <begin position="1"/>
        <end position="20"/>
    </location>
</feature>
<dbReference type="AlphaFoldDB" id="A0AAV6YP07"/>
<reference evidence="2" key="1">
    <citation type="thesis" date="2020" institute="ProQuest LLC" country="789 East Eisenhower Parkway, Ann Arbor, MI, USA">
        <title>Comparative Genomics and Chromosome Evolution.</title>
        <authorList>
            <person name="Mudd A.B."/>
        </authorList>
    </citation>
    <scope>NUCLEOTIDE SEQUENCE</scope>
    <source>
        <strain evidence="2">237g6f4</strain>
        <tissue evidence="2">Blood</tissue>
    </source>
</reference>
<feature type="chain" id="PRO_5043395097" evidence="1">
    <location>
        <begin position="21"/>
        <end position="111"/>
    </location>
</feature>
<sequence length="111" mass="12337">VYRRTSSFSLLLSRVHVAEATSSCLVPCDSGEGHGSCERMDSLRSLWRRFGMALCQCTVRNSDSDMEGCTFTGAGLRVFMYWSNGKEHYVSFTQSVATAEEICIHVAQRLG</sequence>
<keyword evidence="3" id="KW-1185">Reference proteome</keyword>
<evidence type="ECO:0000313" key="2">
    <source>
        <dbReference type="EMBL" id="KAG8537798.1"/>
    </source>
</evidence>
<dbReference type="EMBL" id="WNYA01026669">
    <property type="protein sequence ID" value="KAG8537798.1"/>
    <property type="molecule type" value="Genomic_DNA"/>
</dbReference>
<evidence type="ECO:0000313" key="3">
    <source>
        <dbReference type="Proteomes" id="UP000824782"/>
    </source>
</evidence>
<keyword evidence="1" id="KW-0732">Signal</keyword>
<protein>
    <submittedName>
        <fullName evidence="2">Uncharacterized protein</fullName>
    </submittedName>
</protein>
<comment type="caution">
    <text evidence="2">The sequence shown here is derived from an EMBL/GenBank/DDBJ whole genome shotgun (WGS) entry which is preliminary data.</text>
</comment>
<proteinExistence type="predicted"/>
<feature type="non-terminal residue" evidence="2">
    <location>
        <position position="111"/>
    </location>
</feature>